<protein>
    <recommendedName>
        <fullName evidence="1">Agenet domain-containing protein</fullName>
    </recommendedName>
</protein>
<dbReference type="Pfam" id="PF05641">
    <property type="entry name" value="Agenet"/>
    <property type="match status" value="4"/>
</dbReference>
<name>A0A8X9A6N9_SALSN</name>
<feature type="domain" description="Agenet" evidence="1">
    <location>
        <begin position="310"/>
        <end position="378"/>
    </location>
</feature>
<organism evidence="2">
    <name type="scientific">Salvia splendens</name>
    <name type="common">Scarlet sage</name>
    <dbReference type="NCBI Taxonomy" id="180675"/>
    <lineage>
        <taxon>Eukaryota</taxon>
        <taxon>Viridiplantae</taxon>
        <taxon>Streptophyta</taxon>
        <taxon>Embryophyta</taxon>
        <taxon>Tracheophyta</taxon>
        <taxon>Spermatophyta</taxon>
        <taxon>Magnoliopsida</taxon>
        <taxon>eudicotyledons</taxon>
        <taxon>Gunneridae</taxon>
        <taxon>Pentapetalae</taxon>
        <taxon>asterids</taxon>
        <taxon>lamiids</taxon>
        <taxon>Lamiales</taxon>
        <taxon>Lamiaceae</taxon>
        <taxon>Nepetoideae</taxon>
        <taxon>Mentheae</taxon>
        <taxon>Salviinae</taxon>
        <taxon>Salvia</taxon>
        <taxon>Salvia subgen. Calosphace</taxon>
        <taxon>core Calosphace</taxon>
    </lineage>
</organism>
<dbReference type="PANTHER" id="PTHR31917">
    <property type="entry name" value="AGENET DOMAIN-CONTAINING PROTEIN-RELATED"/>
    <property type="match status" value="1"/>
</dbReference>
<dbReference type="EMBL" id="PNBA02000003">
    <property type="protein sequence ID" value="KAG6430408.1"/>
    <property type="molecule type" value="Genomic_DNA"/>
</dbReference>
<comment type="caution">
    <text evidence="2">The sequence shown here is derived from an EMBL/GenBank/DDBJ whole genome shotgun (WGS) entry which is preliminary data.</text>
</comment>
<dbReference type="AlphaFoldDB" id="A0A8X9A6N9"/>
<feature type="domain" description="Agenet" evidence="1">
    <location>
        <begin position="381"/>
        <end position="437"/>
    </location>
</feature>
<feature type="domain" description="Agenet" evidence="1">
    <location>
        <begin position="225"/>
        <end position="282"/>
    </location>
</feature>
<dbReference type="CDD" id="cd20405">
    <property type="entry name" value="Tudor_Agenet_AtDUF_rpt1_3"/>
    <property type="match status" value="3"/>
</dbReference>
<proteinExistence type="predicted"/>
<reference evidence="2" key="1">
    <citation type="submission" date="2018-01" db="EMBL/GenBank/DDBJ databases">
        <authorList>
            <person name="Mao J.F."/>
        </authorList>
    </citation>
    <scope>NUCLEOTIDE SEQUENCE</scope>
    <source>
        <strain evidence="2">Huo1</strain>
        <tissue evidence="2">Leaf</tissue>
    </source>
</reference>
<dbReference type="InterPro" id="IPR008395">
    <property type="entry name" value="Agenet-like_dom"/>
</dbReference>
<feature type="domain" description="Agenet" evidence="1">
    <location>
        <begin position="154"/>
        <end position="222"/>
    </location>
</feature>
<dbReference type="InterPro" id="IPR014002">
    <property type="entry name" value="Agenet_dom_plant"/>
</dbReference>
<keyword evidence="3" id="KW-1185">Reference proteome</keyword>
<accession>A0A8X9A6N9</accession>
<evidence type="ECO:0000259" key="1">
    <source>
        <dbReference type="SMART" id="SM00743"/>
    </source>
</evidence>
<reference evidence="2" key="2">
    <citation type="submission" date="2020-08" db="EMBL/GenBank/DDBJ databases">
        <title>Plant Genome Project.</title>
        <authorList>
            <person name="Zhang R.-G."/>
        </authorList>
    </citation>
    <scope>NUCLEOTIDE SEQUENCE</scope>
    <source>
        <strain evidence="2">Huo1</strain>
        <tissue evidence="2">Leaf</tissue>
    </source>
</reference>
<gene>
    <name evidence="2" type="ORF">SASPL_108474</name>
</gene>
<feature type="domain" description="Agenet" evidence="1">
    <location>
        <begin position="11"/>
        <end position="82"/>
    </location>
</feature>
<sequence length="442" mass="51160">MEGAGDDGILQYFEIGAAIEIKIDEDGFRGSWYEGTVLRAPNDLSSSVLVVYKTLAENDKGKRPLRELLNLVQLRPSPPPENRPSFKLNDEVDAYYNDGWWEGKITQIFRVKYLVYFPLWKEQLPFTASQLRLHRDWINEQWKTPSPSKAVIEHNFSKGDRVEARSDDDGFQGVWFPAIFLEKKEAGKYLIDCPPLMSNDETGLFDEEVDGLHLRPRPPDGEVPGRLGYTEKVDAFCDGGWWEGKITQTLEEADEYQVLLQMTGERLSFTPSKLRPHREWVNERWVPPLEPSCSSYNANFSPEVEAVTEHNFNSGDHVEAMINEDDFYGAWFPAIVLEETEADNYMIEYKTLMNDDGTSLLRKETDGLFLRPSPPDVEVTGRFQVNEKVDALYNDGWWVGTITKVHRRGRYSVYFETLPKELKYDHSQLRVHQEWINGEWQN</sequence>
<evidence type="ECO:0000313" key="2">
    <source>
        <dbReference type="EMBL" id="KAG6430408.1"/>
    </source>
</evidence>
<dbReference type="CDD" id="cd20406">
    <property type="entry name" value="Tudor_Agenet_AtDUF_rpt2_4"/>
    <property type="match status" value="3"/>
</dbReference>
<feature type="domain" description="Agenet" evidence="1">
    <location>
        <begin position="84"/>
        <end position="139"/>
    </location>
</feature>
<dbReference type="Proteomes" id="UP000298416">
    <property type="component" value="Unassembled WGS sequence"/>
</dbReference>
<dbReference type="SMART" id="SM00743">
    <property type="entry name" value="Agenet"/>
    <property type="match status" value="6"/>
</dbReference>
<evidence type="ECO:0000313" key="3">
    <source>
        <dbReference type="Proteomes" id="UP000298416"/>
    </source>
</evidence>
<dbReference type="PANTHER" id="PTHR31917:SF80">
    <property type="entry name" value="AGENET DOMAIN-CONTAINING PROTEIN-RELATED"/>
    <property type="match status" value="1"/>
</dbReference>